<dbReference type="OrthoDB" id="10049211at2759"/>
<reference evidence="3 4" key="1">
    <citation type="submission" date="2015-12" db="EMBL/GenBank/DDBJ databases">
        <title>The genome of Folsomia candida.</title>
        <authorList>
            <person name="Faddeeva A."/>
            <person name="Derks M.F."/>
            <person name="Anvar Y."/>
            <person name="Smit S."/>
            <person name="Van Straalen N."/>
            <person name="Roelofs D."/>
        </authorList>
    </citation>
    <scope>NUCLEOTIDE SEQUENCE [LARGE SCALE GENOMIC DNA]</scope>
    <source>
        <strain evidence="3 4">VU population</strain>
        <tissue evidence="3">Whole body</tissue>
    </source>
</reference>
<protein>
    <recommendedName>
        <fullName evidence="2">PPM-type phosphatase domain-containing protein</fullName>
    </recommendedName>
</protein>
<dbReference type="SUPFAM" id="SSF81606">
    <property type="entry name" value="PP2C-like"/>
    <property type="match status" value="1"/>
</dbReference>
<dbReference type="GO" id="GO:0004722">
    <property type="term" value="F:protein serine/threonine phosphatase activity"/>
    <property type="evidence" value="ECO:0007669"/>
    <property type="project" value="InterPro"/>
</dbReference>
<dbReference type="PROSITE" id="PS51746">
    <property type="entry name" value="PPM_2"/>
    <property type="match status" value="1"/>
</dbReference>
<dbReference type="PANTHER" id="PTHR13832">
    <property type="entry name" value="PROTEIN PHOSPHATASE 2C"/>
    <property type="match status" value="1"/>
</dbReference>
<evidence type="ECO:0000256" key="1">
    <source>
        <dbReference type="SAM" id="MobiDB-lite"/>
    </source>
</evidence>
<dbReference type="PANTHER" id="PTHR13832:SF533">
    <property type="entry name" value="TGF-BETA-ACTIVATED KINASE 1 AND MAP3K7-BINDING PROTEIN 1"/>
    <property type="match status" value="1"/>
</dbReference>
<evidence type="ECO:0000313" key="3">
    <source>
        <dbReference type="EMBL" id="OXA44182.1"/>
    </source>
</evidence>
<dbReference type="STRING" id="158441.A0A226DF56"/>
<feature type="compositionally biased region" description="Low complexity" evidence="1">
    <location>
        <begin position="438"/>
        <end position="450"/>
    </location>
</feature>
<evidence type="ECO:0000259" key="2">
    <source>
        <dbReference type="PROSITE" id="PS51746"/>
    </source>
</evidence>
<comment type="caution">
    <text evidence="3">The sequence shown here is derived from an EMBL/GenBank/DDBJ whole genome shotgun (WGS) entry which is preliminary data.</text>
</comment>
<name>A0A226DF56_FOLCA</name>
<accession>A0A226DF56</accession>
<dbReference type="InterPro" id="IPR036457">
    <property type="entry name" value="PPM-type-like_dom_sf"/>
</dbReference>
<organism evidence="3 4">
    <name type="scientific">Folsomia candida</name>
    <name type="common">Springtail</name>
    <dbReference type="NCBI Taxonomy" id="158441"/>
    <lineage>
        <taxon>Eukaryota</taxon>
        <taxon>Metazoa</taxon>
        <taxon>Ecdysozoa</taxon>
        <taxon>Arthropoda</taxon>
        <taxon>Hexapoda</taxon>
        <taxon>Collembola</taxon>
        <taxon>Entomobryomorpha</taxon>
        <taxon>Isotomoidea</taxon>
        <taxon>Isotomidae</taxon>
        <taxon>Proisotominae</taxon>
        <taxon>Folsomia</taxon>
    </lineage>
</organism>
<dbReference type="AlphaFoldDB" id="A0A226DF56"/>
<evidence type="ECO:0000313" key="4">
    <source>
        <dbReference type="Proteomes" id="UP000198287"/>
    </source>
</evidence>
<dbReference type="SMART" id="SM00332">
    <property type="entry name" value="PP2Cc"/>
    <property type="match status" value="1"/>
</dbReference>
<dbReference type="EMBL" id="LNIX01000020">
    <property type="protein sequence ID" value="OXA44182.1"/>
    <property type="molecule type" value="Genomic_DNA"/>
</dbReference>
<feature type="region of interest" description="Disordered" evidence="1">
    <location>
        <begin position="430"/>
        <end position="455"/>
    </location>
</feature>
<dbReference type="Pfam" id="PF00481">
    <property type="entry name" value="PP2C"/>
    <property type="match status" value="1"/>
</dbReference>
<dbReference type="CDD" id="cd00143">
    <property type="entry name" value="PP2Cc"/>
    <property type="match status" value="1"/>
</dbReference>
<dbReference type="Proteomes" id="UP000198287">
    <property type="component" value="Unassembled WGS sequence"/>
</dbReference>
<dbReference type="InterPro" id="IPR001932">
    <property type="entry name" value="PPM-type_phosphatase-like_dom"/>
</dbReference>
<keyword evidence="4" id="KW-1185">Reference proteome</keyword>
<dbReference type="OMA" id="HPFEDRS"/>
<sequence>MFRPPYVDSYMGGQLDYLGIPQPPPTDSSWTSWTDDIPLCVHTGVGFAQNQVYRRDGHRTSEHELEDESFHFQLDDGNICLYGVFDGHFGPQAAKFVVQKMPAEIILDQQLTEATTEDKVREVLRQAFLSVEREYFNDAIGAKLAERATYISEMTYGESPYDTFREYPQVLAELNKEVESGTTAVVALIFNGKLYVSNVGCCRALLCRTDKDGVLKVIQLSVDHDLRNQDELERLNVIGLNPDELRRHGKIGNQTNTRCLGNYLVKGGYKDFRSLRNARSEPVVPDPEIHPAVKVDESFRFLVLLSDGLYQALREASESDHVDIQLAKMIVEEFKTQSTLNLVAQAVVDKVSRMHHDYYMNMSNTLPKVTRRDDMTLLVRNFNIPLKNATTPSSSKVMNGYFFPSTTGHPNDCSTPINLTLETIPSPKIIGNSSPFPTNTEATTSTESSEVLTQSNHKLPLDENGRIAPYVAFTDYYKNLPSKSWTDADLFS</sequence>
<dbReference type="Gene3D" id="3.60.40.10">
    <property type="entry name" value="PPM-type phosphatase domain"/>
    <property type="match status" value="1"/>
</dbReference>
<dbReference type="InterPro" id="IPR015655">
    <property type="entry name" value="PP2C"/>
</dbReference>
<feature type="domain" description="PPM-type phosphatase" evidence="2">
    <location>
        <begin position="44"/>
        <end position="382"/>
    </location>
</feature>
<gene>
    <name evidence="3" type="ORF">Fcan01_21268</name>
</gene>
<proteinExistence type="predicted"/>